<evidence type="ECO:0000313" key="3">
    <source>
        <dbReference type="Proteomes" id="UP000263642"/>
    </source>
</evidence>
<dbReference type="Gene3D" id="3.30.470.20">
    <property type="entry name" value="ATP-grasp fold, B domain"/>
    <property type="match status" value="1"/>
</dbReference>
<proteinExistence type="predicted"/>
<feature type="domain" description="ATP-grasp fold PylC-type" evidence="1">
    <location>
        <begin position="122"/>
        <end position="267"/>
    </location>
</feature>
<dbReference type="Pfam" id="PF02655">
    <property type="entry name" value="ATP-grasp_3"/>
    <property type="match status" value="1"/>
</dbReference>
<dbReference type="InterPro" id="IPR003806">
    <property type="entry name" value="ATP-grasp_PylC-type"/>
</dbReference>
<dbReference type="AlphaFoldDB" id="A0A3D3RA09"/>
<organism evidence="2 3">
    <name type="scientific">Gimesia maris</name>
    <dbReference type="NCBI Taxonomy" id="122"/>
    <lineage>
        <taxon>Bacteria</taxon>
        <taxon>Pseudomonadati</taxon>
        <taxon>Planctomycetota</taxon>
        <taxon>Planctomycetia</taxon>
        <taxon>Planctomycetales</taxon>
        <taxon>Planctomycetaceae</taxon>
        <taxon>Gimesia</taxon>
    </lineage>
</organism>
<reference evidence="2 3" key="1">
    <citation type="journal article" date="2018" name="Nat. Biotechnol.">
        <title>A standardized bacterial taxonomy based on genome phylogeny substantially revises the tree of life.</title>
        <authorList>
            <person name="Parks D.H."/>
            <person name="Chuvochina M."/>
            <person name="Waite D.W."/>
            <person name="Rinke C."/>
            <person name="Skarshewski A."/>
            <person name="Chaumeil P.A."/>
            <person name="Hugenholtz P."/>
        </authorList>
    </citation>
    <scope>NUCLEOTIDE SEQUENCE [LARGE SCALE GENOMIC DNA]</scope>
    <source>
        <strain evidence="2">UBA9375</strain>
    </source>
</reference>
<comment type="caution">
    <text evidence="2">The sequence shown here is derived from an EMBL/GenBank/DDBJ whole genome shotgun (WGS) entry which is preliminary data.</text>
</comment>
<evidence type="ECO:0000259" key="1">
    <source>
        <dbReference type="Pfam" id="PF02655"/>
    </source>
</evidence>
<dbReference type="GO" id="GO:0046872">
    <property type="term" value="F:metal ion binding"/>
    <property type="evidence" value="ECO:0007669"/>
    <property type="project" value="InterPro"/>
</dbReference>
<dbReference type="SUPFAM" id="SSF56059">
    <property type="entry name" value="Glutathione synthetase ATP-binding domain-like"/>
    <property type="match status" value="1"/>
</dbReference>
<sequence length="440" mass="48798">MNFPGSSSLLIVGASTRAAACSAVRAGFQPACADQFADRDLRAVSEVVIKIDEHGHWLEEILKREPQNWIYTGALENRPEVINAINQRHTLLGNAEESLKKVRDPFFLQDLLVDQPIAISPCLPDDTQTPPRELWLRKPRLSAAGQGISFADAHTTDPTDSTQYYLQQFQPGIPLSALYLACDDCCVLIGTAVQFIGNRALHATGFQFCGGMTSPSMPPEWLHALEKLGHNIARGCHLRGLFGCDLIWNPDRQPGLWLTEVNPRYTALTELFELQYRLPLLRWHLAACRSCDASSAVAGTLADELIQLLKTKEKRPLAAVSKGILYAPTDLTTPDLPWEYSPGQVAWQIPAIADIPDRGTRIPAGTPVCTLYGTGDDQEACLLSLADQILRSQGQIQPELFRDLSRNEVRNMLWTRKESEKLNFSGFFSSRNVSGSFLED</sequence>
<gene>
    <name evidence="2" type="ORF">DIT97_22700</name>
</gene>
<dbReference type="EMBL" id="DQAY01000133">
    <property type="protein sequence ID" value="HCO25691.1"/>
    <property type="molecule type" value="Genomic_DNA"/>
</dbReference>
<accession>A0A3D3RA09</accession>
<dbReference type="GO" id="GO:0005524">
    <property type="term" value="F:ATP binding"/>
    <property type="evidence" value="ECO:0007669"/>
    <property type="project" value="InterPro"/>
</dbReference>
<evidence type="ECO:0000313" key="2">
    <source>
        <dbReference type="EMBL" id="HCO25691.1"/>
    </source>
</evidence>
<protein>
    <recommendedName>
        <fullName evidence="1">ATP-grasp fold PylC-type domain-containing protein</fullName>
    </recommendedName>
</protein>
<name>A0A3D3RA09_9PLAN</name>
<dbReference type="Proteomes" id="UP000263642">
    <property type="component" value="Unassembled WGS sequence"/>
</dbReference>